<feature type="region of interest" description="Disordered" evidence="1">
    <location>
        <begin position="53"/>
        <end position="72"/>
    </location>
</feature>
<reference evidence="2 3" key="1">
    <citation type="journal article" date="2023" name="Arcadia Sci">
        <title>De novo assembly of a long-read Amblyomma americanum tick genome.</title>
        <authorList>
            <person name="Chou S."/>
            <person name="Poskanzer K.E."/>
            <person name="Rollins M."/>
            <person name="Thuy-Boun P.S."/>
        </authorList>
    </citation>
    <scope>NUCLEOTIDE SEQUENCE [LARGE SCALE GENOMIC DNA]</scope>
    <source>
        <strain evidence="2">F_SG_1</strain>
        <tissue evidence="2">Salivary glands</tissue>
    </source>
</reference>
<evidence type="ECO:0000313" key="2">
    <source>
        <dbReference type="EMBL" id="KAK8763989.1"/>
    </source>
</evidence>
<sequence length="93" mass="9834">MEEPGPSSSFADPADVGAAVCAAVGSDVFWKGDLTKETPLGSCILRVPHASQGEVAETEENGDRRTLCPPGDSPVFEHNFRSPWSCARSQSQA</sequence>
<gene>
    <name evidence="2" type="ORF">V5799_033402</name>
</gene>
<protein>
    <submittedName>
        <fullName evidence="2">Uncharacterized protein</fullName>
    </submittedName>
</protein>
<organism evidence="2 3">
    <name type="scientific">Amblyomma americanum</name>
    <name type="common">Lone star tick</name>
    <dbReference type="NCBI Taxonomy" id="6943"/>
    <lineage>
        <taxon>Eukaryota</taxon>
        <taxon>Metazoa</taxon>
        <taxon>Ecdysozoa</taxon>
        <taxon>Arthropoda</taxon>
        <taxon>Chelicerata</taxon>
        <taxon>Arachnida</taxon>
        <taxon>Acari</taxon>
        <taxon>Parasitiformes</taxon>
        <taxon>Ixodida</taxon>
        <taxon>Ixodoidea</taxon>
        <taxon>Ixodidae</taxon>
        <taxon>Amblyomminae</taxon>
        <taxon>Amblyomma</taxon>
    </lineage>
</organism>
<evidence type="ECO:0000313" key="3">
    <source>
        <dbReference type="Proteomes" id="UP001321473"/>
    </source>
</evidence>
<dbReference type="EMBL" id="JARKHS020028808">
    <property type="protein sequence ID" value="KAK8763989.1"/>
    <property type="molecule type" value="Genomic_DNA"/>
</dbReference>
<comment type="caution">
    <text evidence="2">The sequence shown here is derived from an EMBL/GenBank/DDBJ whole genome shotgun (WGS) entry which is preliminary data.</text>
</comment>
<dbReference type="AlphaFoldDB" id="A0AAQ4DNE9"/>
<accession>A0AAQ4DNE9</accession>
<dbReference type="Proteomes" id="UP001321473">
    <property type="component" value="Unassembled WGS sequence"/>
</dbReference>
<evidence type="ECO:0000256" key="1">
    <source>
        <dbReference type="SAM" id="MobiDB-lite"/>
    </source>
</evidence>
<proteinExistence type="predicted"/>
<keyword evidence="3" id="KW-1185">Reference proteome</keyword>
<name>A0AAQ4DNE9_AMBAM</name>